<organism evidence="1 2">
    <name type="scientific">Armillaria ostoyae</name>
    <name type="common">Armillaria root rot fungus</name>
    <dbReference type="NCBI Taxonomy" id="47428"/>
    <lineage>
        <taxon>Eukaryota</taxon>
        <taxon>Fungi</taxon>
        <taxon>Dikarya</taxon>
        <taxon>Basidiomycota</taxon>
        <taxon>Agaricomycotina</taxon>
        <taxon>Agaricomycetes</taxon>
        <taxon>Agaricomycetidae</taxon>
        <taxon>Agaricales</taxon>
        <taxon>Marasmiineae</taxon>
        <taxon>Physalacriaceae</taxon>
        <taxon>Armillaria</taxon>
    </lineage>
</organism>
<dbReference type="AlphaFoldDB" id="A0A284RLL0"/>
<accession>A0A284RLL0</accession>
<dbReference type="InterPro" id="IPR032675">
    <property type="entry name" value="LRR_dom_sf"/>
</dbReference>
<dbReference type="Gene3D" id="3.80.10.10">
    <property type="entry name" value="Ribonuclease Inhibitor"/>
    <property type="match status" value="1"/>
</dbReference>
<evidence type="ECO:0000313" key="1">
    <source>
        <dbReference type="EMBL" id="SJL09643.1"/>
    </source>
</evidence>
<dbReference type="OrthoDB" id="3069231at2759"/>
<dbReference type="EMBL" id="FUEG01000011">
    <property type="protein sequence ID" value="SJL09643.1"/>
    <property type="molecule type" value="Genomic_DNA"/>
</dbReference>
<dbReference type="SUPFAM" id="SSF81383">
    <property type="entry name" value="F-box domain"/>
    <property type="match status" value="1"/>
</dbReference>
<reference evidence="2" key="1">
    <citation type="journal article" date="2017" name="Nat. Ecol. Evol.">
        <title>Genome expansion and lineage-specific genetic innovations in the forest pathogenic fungi Armillaria.</title>
        <authorList>
            <person name="Sipos G."/>
            <person name="Prasanna A.N."/>
            <person name="Walter M.C."/>
            <person name="O'Connor E."/>
            <person name="Balint B."/>
            <person name="Krizsan K."/>
            <person name="Kiss B."/>
            <person name="Hess J."/>
            <person name="Varga T."/>
            <person name="Slot J."/>
            <person name="Riley R."/>
            <person name="Boka B."/>
            <person name="Rigling D."/>
            <person name="Barry K."/>
            <person name="Lee J."/>
            <person name="Mihaltcheva S."/>
            <person name="LaButti K."/>
            <person name="Lipzen A."/>
            <person name="Waldron R."/>
            <person name="Moloney N.M."/>
            <person name="Sperisen C."/>
            <person name="Kredics L."/>
            <person name="Vagvoelgyi C."/>
            <person name="Patrignani A."/>
            <person name="Fitzpatrick D."/>
            <person name="Nagy I."/>
            <person name="Doyle S."/>
            <person name="Anderson J.B."/>
            <person name="Grigoriev I.V."/>
            <person name="Gueldener U."/>
            <person name="Muensterkoetter M."/>
            <person name="Nagy L.G."/>
        </authorList>
    </citation>
    <scope>NUCLEOTIDE SEQUENCE [LARGE SCALE GENOMIC DNA]</scope>
    <source>
        <strain evidence="2">C18/9</strain>
    </source>
</reference>
<dbReference type="InterPro" id="IPR036047">
    <property type="entry name" value="F-box-like_dom_sf"/>
</dbReference>
<gene>
    <name evidence="1" type="ORF">ARMOST_13024</name>
</gene>
<dbReference type="OMA" id="FCTATRW"/>
<sequence length="454" mass="51846">MPEIIKRQAGHAYTLTSGFPQELIERIIDNLEDDLVTLLNCSLVCKSWVVRSRFYIFRVLDVDIKLGNNARPAGAQSFRDDDNIRDLARILSRRCTRLHDCFTNGSYVPQLIRSLRLSLDMDFARFQQAPPLSQILSEPQRVQHLQLDVRYLREISPTVKAAIHGLLQLQSLTRLDISISPSDDYYGLIPLLSWTSSSVTELRLTSIGTFGPRMRLPHIFNPDMGARKAAIHTLYLDLSNPRTLDVICPWLTHSQSPFDFSSLRQLHVWAHNFDYQTAMAPLLRAATSLEHLEVNVLNHDISYSFFTAPNETHLLPHLRFLKFSTRSGDTHFTPVSHIDNMLSRIVSPMLEEVQIDVSVRGPFKVYPTVIELFCTATRWTQVDAWLAGPVHQNLRKAEIHIDFDQDVGSTWPSMDQRRAAITAHFPLAEASDIFNLILTNSVYDRALMCRSVFP</sequence>
<evidence type="ECO:0000313" key="2">
    <source>
        <dbReference type="Proteomes" id="UP000219338"/>
    </source>
</evidence>
<name>A0A284RLL0_ARMOS</name>
<protein>
    <recommendedName>
        <fullName evidence="3">F-box domain-containing protein</fullName>
    </recommendedName>
</protein>
<keyword evidence="2" id="KW-1185">Reference proteome</keyword>
<dbReference type="Proteomes" id="UP000219338">
    <property type="component" value="Unassembled WGS sequence"/>
</dbReference>
<evidence type="ECO:0008006" key="3">
    <source>
        <dbReference type="Google" id="ProtNLM"/>
    </source>
</evidence>
<proteinExistence type="predicted"/>